<sequence length="60" mass="6885">MSSLFRGSIYGLQSTIKIAFINGKSVEESNDERDEKRIAGMISTEMQEARCWNHENMTEN</sequence>
<dbReference type="AlphaFoldDB" id="A0A1J1ITI3"/>
<keyword evidence="2" id="KW-1185">Reference proteome</keyword>
<evidence type="ECO:0000313" key="2">
    <source>
        <dbReference type="Proteomes" id="UP000183832"/>
    </source>
</evidence>
<reference evidence="1 2" key="1">
    <citation type="submission" date="2015-04" db="EMBL/GenBank/DDBJ databases">
        <authorList>
            <person name="Syromyatnikov M.Y."/>
            <person name="Popov V.N."/>
        </authorList>
    </citation>
    <scope>NUCLEOTIDE SEQUENCE [LARGE SCALE GENOMIC DNA]</scope>
</reference>
<accession>A0A1J1ITI3</accession>
<evidence type="ECO:0000313" key="1">
    <source>
        <dbReference type="EMBL" id="CRL03519.1"/>
    </source>
</evidence>
<dbReference type="Proteomes" id="UP000183832">
    <property type="component" value="Unassembled WGS sequence"/>
</dbReference>
<gene>
    <name evidence="1" type="ORF">CLUMA_CG016739</name>
</gene>
<proteinExistence type="predicted"/>
<organism evidence="1 2">
    <name type="scientific">Clunio marinus</name>
    <dbReference type="NCBI Taxonomy" id="568069"/>
    <lineage>
        <taxon>Eukaryota</taxon>
        <taxon>Metazoa</taxon>
        <taxon>Ecdysozoa</taxon>
        <taxon>Arthropoda</taxon>
        <taxon>Hexapoda</taxon>
        <taxon>Insecta</taxon>
        <taxon>Pterygota</taxon>
        <taxon>Neoptera</taxon>
        <taxon>Endopterygota</taxon>
        <taxon>Diptera</taxon>
        <taxon>Nematocera</taxon>
        <taxon>Chironomoidea</taxon>
        <taxon>Chironomidae</taxon>
        <taxon>Clunio</taxon>
    </lineage>
</organism>
<protein>
    <submittedName>
        <fullName evidence="1">CLUMA_CG016739, isoform A</fullName>
    </submittedName>
</protein>
<dbReference type="EMBL" id="CVRI01000059">
    <property type="protein sequence ID" value="CRL03519.1"/>
    <property type="molecule type" value="Genomic_DNA"/>
</dbReference>
<name>A0A1J1ITI3_9DIPT</name>